<organism evidence="1 2">
    <name type="scientific">Aspergillus fijiensis CBS 313.89</name>
    <dbReference type="NCBI Taxonomy" id="1448319"/>
    <lineage>
        <taxon>Eukaryota</taxon>
        <taxon>Fungi</taxon>
        <taxon>Dikarya</taxon>
        <taxon>Ascomycota</taxon>
        <taxon>Pezizomycotina</taxon>
        <taxon>Eurotiomycetes</taxon>
        <taxon>Eurotiomycetidae</taxon>
        <taxon>Eurotiales</taxon>
        <taxon>Aspergillaceae</taxon>
        <taxon>Aspergillus</taxon>
    </lineage>
</organism>
<dbReference type="AlphaFoldDB" id="A0A8G1RDM4"/>
<dbReference type="RefSeq" id="XP_040795376.1">
    <property type="nucleotide sequence ID" value="XM_040946059.1"/>
</dbReference>
<protein>
    <submittedName>
        <fullName evidence="1">Uncharacterized protein</fullName>
    </submittedName>
</protein>
<sequence length="81" mass="9286">MEKLLERTTRVGVIQIIFPLSLCTSAPLQRTDHPRSQIASSNFGYYTSMMPDCFHATDSCLNERFNDCHRAPEPTQLPQRD</sequence>
<evidence type="ECO:0000313" key="1">
    <source>
        <dbReference type="EMBL" id="RAK71364.1"/>
    </source>
</evidence>
<name>A0A8G1RDM4_9EURO</name>
<dbReference type="VEuPathDB" id="FungiDB:BO72DRAFT_453758"/>
<keyword evidence="2" id="KW-1185">Reference proteome</keyword>
<dbReference type="Proteomes" id="UP000249789">
    <property type="component" value="Unassembled WGS sequence"/>
</dbReference>
<evidence type="ECO:0000313" key="2">
    <source>
        <dbReference type="Proteomes" id="UP000249789"/>
    </source>
</evidence>
<dbReference type="GeneID" id="63863392"/>
<proteinExistence type="predicted"/>
<reference evidence="1 2" key="1">
    <citation type="submission" date="2018-02" db="EMBL/GenBank/DDBJ databases">
        <title>The genomes of Aspergillus section Nigri reveals drivers in fungal speciation.</title>
        <authorList>
            <consortium name="DOE Joint Genome Institute"/>
            <person name="Vesth T.C."/>
            <person name="Nybo J."/>
            <person name="Theobald S."/>
            <person name="Brandl J."/>
            <person name="Frisvad J.C."/>
            <person name="Nielsen K.F."/>
            <person name="Lyhne E.K."/>
            <person name="Kogle M.E."/>
            <person name="Kuo A."/>
            <person name="Riley R."/>
            <person name="Clum A."/>
            <person name="Nolan M."/>
            <person name="Lipzen A."/>
            <person name="Salamov A."/>
            <person name="Henrissat B."/>
            <person name="Wiebenga A."/>
            <person name="De vries R.P."/>
            <person name="Grigoriev I.V."/>
            <person name="Mortensen U.H."/>
            <person name="Andersen M.R."/>
            <person name="Baker S.E."/>
        </authorList>
    </citation>
    <scope>NUCLEOTIDE SEQUENCE [LARGE SCALE GENOMIC DNA]</scope>
    <source>
        <strain evidence="1 2">CBS 313.89</strain>
    </source>
</reference>
<accession>A0A8G1RDM4</accession>
<dbReference type="EMBL" id="KZ824724">
    <property type="protein sequence ID" value="RAK71364.1"/>
    <property type="molecule type" value="Genomic_DNA"/>
</dbReference>
<gene>
    <name evidence="1" type="ORF">BO72DRAFT_453758</name>
</gene>